<dbReference type="OMA" id="CSAVHRR"/>
<organism evidence="8 9">
    <name type="scientific">Porphyridium purpureum</name>
    <name type="common">Red alga</name>
    <name type="synonym">Porphyridium cruentum</name>
    <dbReference type="NCBI Taxonomy" id="35688"/>
    <lineage>
        <taxon>Eukaryota</taxon>
        <taxon>Rhodophyta</taxon>
        <taxon>Bangiophyceae</taxon>
        <taxon>Porphyridiales</taxon>
        <taxon>Porphyridiaceae</taxon>
        <taxon>Porphyridium</taxon>
    </lineage>
</organism>
<dbReference type="OrthoDB" id="10266696at2759"/>
<keyword evidence="9" id="KW-1185">Reference proteome</keyword>
<dbReference type="Gene3D" id="1.10.220.150">
    <property type="entry name" value="Arf GTPase activating protein"/>
    <property type="match status" value="1"/>
</dbReference>
<keyword evidence="4" id="KW-0862">Zinc</keyword>
<keyword evidence="3 5" id="KW-0863">Zinc-finger</keyword>
<dbReference type="CDD" id="cd08831">
    <property type="entry name" value="ArfGap_ArfGap2_3_like"/>
    <property type="match status" value="1"/>
</dbReference>
<evidence type="ECO:0000256" key="3">
    <source>
        <dbReference type="ARBA" id="ARBA00022771"/>
    </source>
</evidence>
<feature type="compositionally biased region" description="Low complexity" evidence="6">
    <location>
        <begin position="265"/>
        <end position="294"/>
    </location>
</feature>
<dbReference type="Pfam" id="PF01412">
    <property type="entry name" value="ArfGap"/>
    <property type="match status" value="1"/>
</dbReference>
<dbReference type="SMART" id="SM00105">
    <property type="entry name" value="ArfGap"/>
    <property type="match status" value="1"/>
</dbReference>
<feature type="region of interest" description="Disordered" evidence="6">
    <location>
        <begin position="219"/>
        <end position="295"/>
    </location>
</feature>
<reference evidence="8" key="1">
    <citation type="submission" date="2019-09" db="EMBL/GenBank/DDBJ databases">
        <title>Expansion of phycobilisome linker gene families in mesophilic red algae.</title>
        <authorList>
            <person name="Lee J."/>
        </authorList>
    </citation>
    <scope>NUCLEOTIDE SEQUENCE [LARGE SCALE GENOMIC DNA]</scope>
    <source>
        <strain evidence="8">CCMP 1328</strain>
        <tissue evidence="8">Unicellular</tissue>
    </source>
</reference>
<feature type="compositionally biased region" description="Low complexity" evidence="6">
    <location>
        <begin position="326"/>
        <end position="342"/>
    </location>
</feature>
<proteinExistence type="predicted"/>
<dbReference type="EMBL" id="VRMN01000001">
    <property type="protein sequence ID" value="KAA8498276.1"/>
    <property type="molecule type" value="Genomic_DNA"/>
</dbReference>
<dbReference type="AlphaFoldDB" id="A0A5J4Z3R2"/>
<accession>A0A5J4Z3R2</accession>
<keyword evidence="1" id="KW-0343">GTPase activation</keyword>
<evidence type="ECO:0000256" key="1">
    <source>
        <dbReference type="ARBA" id="ARBA00022468"/>
    </source>
</evidence>
<dbReference type="PRINTS" id="PR00405">
    <property type="entry name" value="REVINTRACTNG"/>
</dbReference>
<dbReference type="GO" id="GO:0000139">
    <property type="term" value="C:Golgi membrane"/>
    <property type="evidence" value="ECO:0007669"/>
    <property type="project" value="GOC"/>
</dbReference>
<evidence type="ECO:0000256" key="5">
    <source>
        <dbReference type="PROSITE-ProRule" id="PRU00288"/>
    </source>
</evidence>
<feature type="region of interest" description="Disordered" evidence="6">
    <location>
        <begin position="324"/>
        <end position="345"/>
    </location>
</feature>
<sequence>MAPQDVAPEAAETLRRMRTKRENKTCFDCGMKNPTWASTRFGVFLCLDCSGVHRRLGTHVTFVRSVMMDTWSRRDLSRMVQGGNHRAAEFYLQHGWRGSLMNADVELKYKGRVAEMYRAHLEKLAILAEEHGNWVVPESPEIDARKKDDFDFFGSIDSLTLKSSFSSAAATGSGLAVTSPVKSPAPQSVVSAETNVVAPVPAPVAAEAPPRLTEAALAEQEREQMAAAAPATAHQPQATVTTARKPASSNGSASVEIGRRRVTTGKKAAGLAAARRNSGTSSSAQRSGGSVSQSIDWEKVGSTELAPADVLSANIEASRKVPVERTTSPAVAAMPPTAPVSAKPSTDLTERFKNAKGISSDMVNNGPVQENWSQFQGSLAISSDMYRSGGSSIGSYPPGNAGAHDVYGISAYGDPSYTNSNASARHSSGVTALGLEMISDILNKGQL</sequence>
<dbReference type="InterPro" id="IPR038508">
    <property type="entry name" value="ArfGAP_dom_sf"/>
</dbReference>
<evidence type="ECO:0000259" key="7">
    <source>
        <dbReference type="PROSITE" id="PS50115"/>
    </source>
</evidence>
<feature type="compositionally biased region" description="Low complexity" evidence="6">
    <location>
        <begin position="225"/>
        <end position="243"/>
    </location>
</feature>
<dbReference type="PROSITE" id="PS50115">
    <property type="entry name" value="ARFGAP"/>
    <property type="match status" value="1"/>
</dbReference>
<name>A0A5J4Z3R2_PORPP</name>
<dbReference type="GO" id="GO:0048205">
    <property type="term" value="P:COPI coating of Golgi vesicle"/>
    <property type="evidence" value="ECO:0007669"/>
    <property type="project" value="TreeGrafter"/>
</dbReference>
<dbReference type="SUPFAM" id="SSF57863">
    <property type="entry name" value="ArfGap/RecO-like zinc finger"/>
    <property type="match status" value="1"/>
</dbReference>
<dbReference type="Proteomes" id="UP000324585">
    <property type="component" value="Unassembled WGS sequence"/>
</dbReference>
<dbReference type="InterPro" id="IPR037278">
    <property type="entry name" value="ARFGAP/RecO"/>
</dbReference>
<dbReference type="PANTHER" id="PTHR45686:SF4">
    <property type="entry name" value="ADP-RIBOSYLATION FACTOR GTPASE ACTIVATING PROTEIN 3, ISOFORM H"/>
    <property type="match status" value="1"/>
</dbReference>
<dbReference type="GO" id="GO:0008270">
    <property type="term" value="F:zinc ion binding"/>
    <property type="evidence" value="ECO:0007669"/>
    <property type="project" value="UniProtKB-KW"/>
</dbReference>
<evidence type="ECO:0000313" key="8">
    <source>
        <dbReference type="EMBL" id="KAA8498276.1"/>
    </source>
</evidence>
<evidence type="ECO:0000256" key="2">
    <source>
        <dbReference type="ARBA" id="ARBA00022723"/>
    </source>
</evidence>
<dbReference type="PANTHER" id="PTHR45686">
    <property type="entry name" value="ADP-RIBOSYLATION FACTOR GTPASE ACTIVATING PROTEIN 3, ISOFORM H-RELATED"/>
    <property type="match status" value="1"/>
</dbReference>
<keyword evidence="2" id="KW-0479">Metal-binding</keyword>
<gene>
    <name evidence="8" type="ORF">FVE85_5861</name>
</gene>
<evidence type="ECO:0000256" key="6">
    <source>
        <dbReference type="SAM" id="MobiDB-lite"/>
    </source>
</evidence>
<feature type="domain" description="Arf-GAP" evidence="7">
    <location>
        <begin position="11"/>
        <end position="118"/>
    </location>
</feature>
<dbReference type="InterPro" id="IPR001164">
    <property type="entry name" value="ArfGAP_dom"/>
</dbReference>
<comment type="caution">
    <text evidence="8">The sequence shown here is derived from an EMBL/GenBank/DDBJ whole genome shotgun (WGS) entry which is preliminary data.</text>
</comment>
<dbReference type="GO" id="GO:0005096">
    <property type="term" value="F:GTPase activator activity"/>
    <property type="evidence" value="ECO:0007669"/>
    <property type="project" value="UniProtKB-KW"/>
</dbReference>
<evidence type="ECO:0000256" key="4">
    <source>
        <dbReference type="ARBA" id="ARBA00022833"/>
    </source>
</evidence>
<evidence type="ECO:0000313" key="9">
    <source>
        <dbReference type="Proteomes" id="UP000324585"/>
    </source>
</evidence>
<protein>
    <submittedName>
        <fullName evidence="8">Putative ADP-ribosylation factor GTPase-activating protein AGD9</fullName>
    </submittedName>
</protein>